<keyword evidence="1" id="KW-0812">Transmembrane</keyword>
<protein>
    <recommendedName>
        <fullName evidence="4">Oxaloacetate decarboxylase, gamma chain</fullName>
    </recommendedName>
</protein>
<dbReference type="EMBL" id="NEMB01000003">
    <property type="protein sequence ID" value="PQQ67995.1"/>
    <property type="molecule type" value="Genomic_DNA"/>
</dbReference>
<comment type="caution">
    <text evidence="2">The sequence shown here is derived from an EMBL/GenBank/DDBJ whole genome shotgun (WGS) entry which is preliminary data.</text>
</comment>
<gene>
    <name evidence="2" type="ORF">B9R14_15310</name>
</gene>
<evidence type="ECO:0000313" key="3">
    <source>
        <dbReference type="Proteomes" id="UP000239720"/>
    </source>
</evidence>
<dbReference type="AlphaFoldDB" id="A0A2S8RDY0"/>
<name>A0A2S8RDY0_9FIRM</name>
<evidence type="ECO:0000256" key="1">
    <source>
        <dbReference type="SAM" id="Phobius"/>
    </source>
</evidence>
<keyword evidence="1" id="KW-0472">Membrane</keyword>
<evidence type="ECO:0000313" key="2">
    <source>
        <dbReference type="EMBL" id="PQQ67995.1"/>
    </source>
</evidence>
<dbReference type="GO" id="GO:0036376">
    <property type="term" value="P:sodium ion export across plasma membrane"/>
    <property type="evidence" value="ECO:0007669"/>
    <property type="project" value="InterPro"/>
</dbReference>
<feature type="transmembrane region" description="Helical" evidence="1">
    <location>
        <begin position="12"/>
        <end position="38"/>
    </location>
</feature>
<accession>A0A2S8RDY0</accession>
<dbReference type="GO" id="GO:0015081">
    <property type="term" value="F:sodium ion transmembrane transporter activity"/>
    <property type="evidence" value="ECO:0007669"/>
    <property type="project" value="InterPro"/>
</dbReference>
<keyword evidence="1" id="KW-1133">Transmembrane helix</keyword>
<evidence type="ECO:0008006" key="4">
    <source>
        <dbReference type="Google" id="ProtNLM"/>
    </source>
</evidence>
<reference evidence="2 3" key="1">
    <citation type="journal article" date="2018" name="Syst. Appl. Microbiol.">
        <title>Characterization and high-quality draft genome sequence of Herbivorax saccincola A7, an anaerobic, alkaliphilic, thermophilic, cellulolytic, and xylanolytic bacterium.</title>
        <authorList>
            <person name="Aikawa S."/>
            <person name="Baramee S."/>
            <person name="Sermsathanaswadi J."/>
            <person name="Thianheng P."/>
            <person name="Tachaapaikoon C."/>
            <person name="Shikata A."/>
            <person name="Waeonukul R."/>
            <person name="Pason P."/>
            <person name="Ratanakhanokchai K."/>
            <person name="Kosugi A."/>
        </authorList>
    </citation>
    <scope>NUCLEOTIDE SEQUENCE [LARGE SCALE GENOMIC DNA]</scope>
    <source>
        <strain evidence="2 3">A7</strain>
    </source>
</reference>
<sequence length="46" mass="5341">MADWETLKFAFTITLIGTSIVFLSLIVLCVLMSFFPLLNYKRKKNI</sequence>
<dbReference type="GO" id="GO:0005886">
    <property type="term" value="C:plasma membrane"/>
    <property type="evidence" value="ECO:0007669"/>
    <property type="project" value="UniProtKB-SubCell"/>
</dbReference>
<organism evidence="2 3">
    <name type="scientific">Acetivibrio saccincola</name>
    <dbReference type="NCBI Taxonomy" id="1677857"/>
    <lineage>
        <taxon>Bacteria</taxon>
        <taxon>Bacillati</taxon>
        <taxon>Bacillota</taxon>
        <taxon>Clostridia</taxon>
        <taxon>Eubacteriales</taxon>
        <taxon>Oscillospiraceae</taxon>
        <taxon>Acetivibrio</taxon>
    </lineage>
</organism>
<proteinExistence type="predicted"/>
<dbReference type="Proteomes" id="UP000239720">
    <property type="component" value="Unassembled WGS sequence"/>
</dbReference>